<feature type="chain" id="PRO_5047063116" evidence="8">
    <location>
        <begin position="25"/>
        <end position="472"/>
    </location>
</feature>
<keyword evidence="8" id="KW-0732">Signal</keyword>
<evidence type="ECO:0000256" key="5">
    <source>
        <dbReference type="ARBA" id="ARBA00038253"/>
    </source>
</evidence>
<keyword evidence="3" id="KW-0677">Repeat</keyword>
<proteinExistence type="inferred from homology"/>
<keyword evidence="2" id="KW-0963">Cytoplasm</keyword>
<feature type="signal peptide" evidence="8">
    <location>
        <begin position="1"/>
        <end position="24"/>
    </location>
</feature>
<dbReference type="InterPro" id="IPR011990">
    <property type="entry name" value="TPR-like_helical_dom_sf"/>
</dbReference>
<dbReference type="Pfam" id="PF13424">
    <property type="entry name" value="TPR_12"/>
    <property type="match status" value="1"/>
</dbReference>
<protein>
    <submittedName>
        <fullName evidence="9">Tetratricopeptide repeat protein</fullName>
    </submittedName>
</protein>
<dbReference type="SMART" id="SM00028">
    <property type="entry name" value="TPR"/>
    <property type="match status" value="7"/>
</dbReference>
<dbReference type="PROSITE" id="PS50005">
    <property type="entry name" value="TPR"/>
    <property type="match status" value="1"/>
</dbReference>
<dbReference type="Gene3D" id="1.25.40.10">
    <property type="entry name" value="Tetratricopeptide repeat domain"/>
    <property type="match status" value="3"/>
</dbReference>
<dbReference type="SUPFAM" id="SSF48452">
    <property type="entry name" value="TPR-like"/>
    <property type="match status" value="2"/>
</dbReference>
<keyword evidence="10" id="KW-1185">Reference proteome</keyword>
<evidence type="ECO:0000256" key="4">
    <source>
        <dbReference type="ARBA" id="ARBA00022803"/>
    </source>
</evidence>
<keyword evidence="7" id="KW-1133">Transmembrane helix</keyword>
<dbReference type="Proteomes" id="UP001339167">
    <property type="component" value="Unassembled WGS sequence"/>
</dbReference>
<feature type="transmembrane region" description="Helical" evidence="7">
    <location>
        <begin position="431"/>
        <end position="450"/>
    </location>
</feature>
<evidence type="ECO:0000313" key="9">
    <source>
        <dbReference type="EMBL" id="MEE2024209.1"/>
    </source>
</evidence>
<comment type="caution">
    <text evidence="9">The sequence shown here is derived from an EMBL/GenBank/DDBJ whole genome shotgun (WGS) entry which is preliminary data.</text>
</comment>
<evidence type="ECO:0000256" key="3">
    <source>
        <dbReference type="ARBA" id="ARBA00022737"/>
    </source>
</evidence>
<dbReference type="InterPro" id="IPR051476">
    <property type="entry name" value="Bac_ResReg_Asp_Phosphatase"/>
</dbReference>
<dbReference type="PANTHER" id="PTHR46630:SF1">
    <property type="entry name" value="TETRATRICOPEPTIDE REPEAT PROTEIN 29"/>
    <property type="match status" value="1"/>
</dbReference>
<organism evidence="9 10">
    <name type="scientific">Alkalimonas mucilaginosa</name>
    <dbReference type="NCBI Taxonomy" id="3057676"/>
    <lineage>
        <taxon>Bacteria</taxon>
        <taxon>Pseudomonadati</taxon>
        <taxon>Pseudomonadota</taxon>
        <taxon>Gammaproteobacteria</taxon>
        <taxon>Alkalimonas</taxon>
    </lineage>
</organism>
<sequence>MKDIRQLFLLISMGLWSLSLQASQAVPLGAPAWLQQVIEQKRIQPETMLVLLQQHEDQIPTLPLQIQRSAYLQFASIYGMLGEHQQQLNYARKGLALDDRIDAVRIQLMFNLGFATEIQDNYLQAQQYYQQGTQLAEQLGLASLRFKGLMNQAAILRAQDHYQEALSLLQQVYQQSSELDDPEIEAEIHAELGLLYATVFEDEAVAFLEQAYGMFKAMGWRTSKIAVLYNLAQTYSALEQYEQAFSTYQRILTVSQQYDDQLNLYYAYLGLAITSYETGRFNSALTYIQKAEEFMQQLQSPMRHVMHFYEKATIYSGLEQYSQALQQLLLSEQLLQELDHVESAVMLLNIQFMQAEVRASLGQYEQAYALLQDFLSLFRERFTQESQAALNSLRLNFEYEREQSERALLLKDNELQALRLQEAERKRLIQWLWTAVFAITSLVLMILLLWQRKLRHSAETLQSHHQEETKSL</sequence>
<evidence type="ECO:0000313" key="10">
    <source>
        <dbReference type="Proteomes" id="UP001339167"/>
    </source>
</evidence>
<evidence type="ECO:0000256" key="2">
    <source>
        <dbReference type="ARBA" id="ARBA00022490"/>
    </source>
</evidence>
<dbReference type="PANTHER" id="PTHR46630">
    <property type="entry name" value="TETRATRICOPEPTIDE REPEAT PROTEIN 29"/>
    <property type="match status" value="1"/>
</dbReference>
<keyword evidence="7" id="KW-0812">Transmembrane</keyword>
<evidence type="ECO:0000256" key="6">
    <source>
        <dbReference type="PROSITE-ProRule" id="PRU00339"/>
    </source>
</evidence>
<accession>A0ABU7JET9</accession>
<keyword evidence="4 6" id="KW-0802">TPR repeat</keyword>
<evidence type="ECO:0000256" key="8">
    <source>
        <dbReference type="SAM" id="SignalP"/>
    </source>
</evidence>
<feature type="repeat" description="TPR" evidence="6">
    <location>
        <begin position="225"/>
        <end position="258"/>
    </location>
</feature>
<dbReference type="RefSeq" id="WP_330087535.1">
    <property type="nucleotide sequence ID" value="NZ_JAUGZK010000004.1"/>
</dbReference>
<evidence type="ECO:0000256" key="7">
    <source>
        <dbReference type="SAM" id="Phobius"/>
    </source>
</evidence>
<keyword evidence="7" id="KW-0472">Membrane</keyword>
<evidence type="ECO:0000256" key="1">
    <source>
        <dbReference type="ARBA" id="ARBA00004496"/>
    </source>
</evidence>
<comment type="similarity">
    <text evidence="5">Belongs to the Rap family.</text>
</comment>
<gene>
    <name evidence="9" type="ORF">QWF21_08110</name>
</gene>
<dbReference type="InterPro" id="IPR019734">
    <property type="entry name" value="TPR_rpt"/>
</dbReference>
<comment type="subcellular location">
    <subcellularLocation>
        <location evidence="1">Cytoplasm</location>
    </subcellularLocation>
</comment>
<name>A0ABU7JET9_9GAMM</name>
<reference evidence="9 10" key="1">
    <citation type="submission" date="2023-06" db="EMBL/GenBank/DDBJ databases">
        <title>Alkalimonas sp., MEB004 an alkaliphilic bacterium isolated from Lonar Lake, India.</title>
        <authorList>
            <person name="Joshi A."/>
            <person name="Thite S."/>
        </authorList>
    </citation>
    <scope>NUCLEOTIDE SEQUENCE [LARGE SCALE GENOMIC DNA]</scope>
    <source>
        <strain evidence="9 10">MEB004</strain>
    </source>
</reference>
<dbReference type="EMBL" id="JAUGZK010000004">
    <property type="protein sequence ID" value="MEE2024209.1"/>
    <property type="molecule type" value="Genomic_DNA"/>
</dbReference>